<protein>
    <recommendedName>
        <fullName evidence="7 9">Uroporphyrinogen-III synthase</fullName>
        <ecNumber evidence="3 9">4.2.1.75</ecNumber>
    </recommendedName>
</protein>
<dbReference type="Gene3D" id="3.40.50.10090">
    <property type="match status" value="2"/>
</dbReference>
<comment type="similarity">
    <text evidence="2 9">Belongs to the uroporphyrinogen-III synthase family.</text>
</comment>
<accession>A0A506UBC4</accession>
<evidence type="ECO:0000256" key="7">
    <source>
        <dbReference type="ARBA" id="ARBA00040167"/>
    </source>
</evidence>
<evidence type="ECO:0000256" key="2">
    <source>
        <dbReference type="ARBA" id="ARBA00008133"/>
    </source>
</evidence>
<dbReference type="InterPro" id="IPR036108">
    <property type="entry name" value="4pyrrol_syn_uPrphyn_synt_sf"/>
</dbReference>
<evidence type="ECO:0000256" key="3">
    <source>
        <dbReference type="ARBA" id="ARBA00013109"/>
    </source>
</evidence>
<dbReference type="RefSeq" id="WP_141148729.1">
    <property type="nucleotide sequence ID" value="NZ_VHLG01000004.1"/>
</dbReference>
<evidence type="ECO:0000256" key="9">
    <source>
        <dbReference type="RuleBase" id="RU366031"/>
    </source>
</evidence>
<dbReference type="PANTHER" id="PTHR38042:SF1">
    <property type="entry name" value="UROPORPHYRINOGEN-III SYNTHASE, CHLOROPLASTIC"/>
    <property type="match status" value="1"/>
</dbReference>
<dbReference type="OrthoDB" id="7163809at2"/>
<dbReference type="EC" id="4.2.1.75" evidence="3 9"/>
<dbReference type="InterPro" id="IPR003754">
    <property type="entry name" value="4pyrrol_synth_uPrphyn_synth"/>
</dbReference>
<proteinExistence type="inferred from homology"/>
<gene>
    <name evidence="11" type="ORF">FJU08_09285</name>
</gene>
<comment type="pathway">
    <text evidence="1 9">Porphyrin-containing compound metabolism; protoporphyrin-IX biosynthesis; coproporphyrinogen-III from 5-aminolevulinate: step 3/4.</text>
</comment>
<organism evidence="11 12">
    <name type="scientific">Martelella alba</name>
    <dbReference type="NCBI Taxonomy" id="2590451"/>
    <lineage>
        <taxon>Bacteria</taxon>
        <taxon>Pseudomonadati</taxon>
        <taxon>Pseudomonadota</taxon>
        <taxon>Alphaproteobacteria</taxon>
        <taxon>Hyphomicrobiales</taxon>
        <taxon>Aurantimonadaceae</taxon>
        <taxon>Martelella</taxon>
    </lineage>
</organism>
<keyword evidence="5 9" id="KW-0627">Porphyrin biosynthesis</keyword>
<evidence type="ECO:0000256" key="4">
    <source>
        <dbReference type="ARBA" id="ARBA00023239"/>
    </source>
</evidence>
<dbReference type="GO" id="GO:0006782">
    <property type="term" value="P:protoporphyrinogen IX biosynthetic process"/>
    <property type="evidence" value="ECO:0007669"/>
    <property type="project" value="UniProtKB-UniRule"/>
</dbReference>
<evidence type="ECO:0000313" key="11">
    <source>
        <dbReference type="EMBL" id="TPW30858.1"/>
    </source>
</evidence>
<reference evidence="11 12" key="1">
    <citation type="submission" date="2019-06" db="EMBL/GenBank/DDBJ databases">
        <authorList>
            <person name="Li M."/>
        </authorList>
    </citation>
    <scope>NUCLEOTIDE SEQUENCE [LARGE SCALE GENOMIC DNA]</scope>
    <source>
        <strain evidence="11 12">BGMRC2036</strain>
    </source>
</reference>
<sequence>MRVLLTRPERRAQQSLAQLEATGHAGRNIALTYPQHDPAAVRLALAAPFSVLAVTSVEAIRALALANINSDILSRSLFAVGAATAAAAQQAGFHRIITGPGDGRGLAEAVAASGLVAKDGPALLYLAGEPHTKTFETTLEQARLQARTVTAYRMMPVDFGEQDLITLLDGFQPDAIAFYSQATADRFFTLFGQEIAGPDMQNIIFACLSATVAAAIPKDLPNRVLIAETPHETALFARLFKCG</sequence>
<comment type="catalytic activity">
    <reaction evidence="8 9">
        <text>hydroxymethylbilane = uroporphyrinogen III + H2O</text>
        <dbReference type="Rhea" id="RHEA:18965"/>
        <dbReference type="ChEBI" id="CHEBI:15377"/>
        <dbReference type="ChEBI" id="CHEBI:57308"/>
        <dbReference type="ChEBI" id="CHEBI:57845"/>
        <dbReference type="EC" id="4.2.1.75"/>
    </reaction>
</comment>
<dbReference type="Proteomes" id="UP000318801">
    <property type="component" value="Unassembled WGS sequence"/>
</dbReference>
<dbReference type="Pfam" id="PF02602">
    <property type="entry name" value="HEM4"/>
    <property type="match status" value="1"/>
</dbReference>
<evidence type="ECO:0000313" key="12">
    <source>
        <dbReference type="Proteomes" id="UP000318801"/>
    </source>
</evidence>
<dbReference type="CDD" id="cd06578">
    <property type="entry name" value="HemD"/>
    <property type="match status" value="1"/>
</dbReference>
<dbReference type="SUPFAM" id="SSF69618">
    <property type="entry name" value="HemD-like"/>
    <property type="match status" value="1"/>
</dbReference>
<dbReference type="AlphaFoldDB" id="A0A506UBC4"/>
<dbReference type="EMBL" id="VHLG01000004">
    <property type="protein sequence ID" value="TPW30858.1"/>
    <property type="molecule type" value="Genomic_DNA"/>
</dbReference>
<evidence type="ECO:0000256" key="6">
    <source>
        <dbReference type="ARBA" id="ARBA00037589"/>
    </source>
</evidence>
<keyword evidence="4 9" id="KW-0456">Lyase</keyword>
<evidence type="ECO:0000256" key="8">
    <source>
        <dbReference type="ARBA" id="ARBA00048617"/>
    </source>
</evidence>
<comment type="function">
    <text evidence="6 9">Catalyzes cyclization of the linear tetrapyrrole, hydroxymethylbilane, to the macrocyclic uroporphyrinogen III.</text>
</comment>
<name>A0A506UBC4_9HYPH</name>
<evidence type="ECO:0000259" key="10">
    <source>
        <dbReference type="Pfam" id="PF02602"/>
    </source>
</evidence>
<feature type="domain" description="Tetrapyrrole biosynthesis uroporphyrinogen III synthase" evidence="10">
    <location>
        <begin position="37"/>
        <end position="236"/>
    </location>
</feature>
<dbReference type="PANTHER" id="PTHR38042">
    <property type="entry name" value="UROPORPHYRINOGEN-III SYNTHASE, CHLOROPLASTIC"/>
    <property type="match status" value="1"/>
</dbReference>
<evidence type="ECO:0000256" key="5">
    <source>
        <dbReference type="ARBA" id="ARBA00023244"/>
    </source>
</evidence>
<keyword evidence="12" id="KW-1185">Reference proteome</keyword>
<dbReference type="GO" id="GO:0006780">
    <property type="term" value="P:uroporphyrinogen III biosynthetic process"/>
    <property type="evidence" value="ECO:0007669"/>
    <property type="project" value="UniProtKB-UniRule"/>
</dbReference>
<comment type="caution">
    <text evidence="11">The sequence shown here is derived from an EMBL/GenBank/DDBJ whole genome shotgun (WGS) entry which is preliminary data.</text>
</comment>
<dbReference type="GO" id="GO:0004852">
    <property type="term" value="F:uroporphyrinogen-III synthase activity"/>
    <property type="evidence" value="ECO:0007669"/>
    <property type="project" value="UniProtKB-UniRule"/>
</dbReference>
<evidence type="ECO:0000256" key="1">
    <source>
        <dbReference type="ARBA" id="ARBA00004772"/>
    </source>
</evidence>
<dbReference type="InterPro" id="IPR039793">
    <property type="entry name" value="UROS/Hem4"/>
</dbReference>